<comment type="caution">
    <text evidence="1">The sequence shown here is derived from an EMBL/GenBank/DDBJ whole genome shotgun (WGS) entry which is preliminary data.</text>
</comment>
<protein>
    <submittedName>
        <fullName evidence="1">Uncharacterized protein</fullName>
    </submittedName>
</protein>
<name>A0A7C4EW32_9BACT</name>
<dbReference type="AlphaFoldDB" id="A0A7C4EW32"/>
<proteinExistence type="predicted"/>
<organism evidence="1">
    <name type="scientific">Desulfomonile tiedjei</name>
    <dbReference type="NCBI Taxonomy" id="2358"/>
    <lineage>
        <taxon>Bacteria</taxon>
        <taxon>Pseudomonadati</taxon>
        <taxon>Thermodesulfobacteriota</taxon>
        <taxon>Desulfomonilia</taxon>
        <taxon>Desulfomonilales</taxon>
        <taxon>Desulfomonilaceae</taxon>
        <taxon>Desulfomonile</taxon>
    </lineage>
</organism>
<dbReference type="EMBL" id="DTGT01000333">
    <property type="protein sequence ID" value="HGH61674.1"/>
    <property type="molecule type" value="Genomic_DNA"/>
</dbReference>
<evidence type="ECO:0000313" key="1">
    <source>
        <dbReference type="EMBL" id="HGH61674.1"/>
    </source>
</evidence>
<reference evidence="1" key="1">
    <citation type="journal article" date="2020" name="mSystems">
        <title>Genome- and Community-Level Interaction Insights into Carbon Utilization and Element Cycling Functions of Hydrothermarchaeota in Hydrothermal Sediment.</title>
        <authorList>
            <person name="Zhou Z."/>
            <person name="Liu Y."/>
            <person name="Xu W."/>
            <person name="Pan J."/>
            <person name="Luo Z.H."/>
            <person name="Li M."/>
        </authorList>
    </citation>
    <scope>NUCLEOTIDE SEQUENCE [LARGE SCALE GENOMIC DNA]</scope>
    <source>
        <strain evidence="1">SpSt-769</strain>
    </source>
</reference>
<sequence>MPPKKLRLRKARLGNSIVFDLYLVGEAAAPSVSMAPLLAKGVKSTGCGGSQKTEFHVTALARLM</sequence>
<gene>
    <name evidence="1" type="ORF">ENV54_10290</name>
</gene>
<accession>A0A7C4EW32</accession>